<accession>A0A9J5XFR1</accession>
<name>A0A9J5XFR1_SOLCO</name>
<protein>
    <submittedName>
        <fullName evidence="2">Uncharacterized protein</fullName>
    </submittedName>
</protein>
<keyword evidence="3" id="KW-1185">Reference proteome</keyword>
<evidence type="ECO:0000256" key="1">
    <source>
        <dbReference type="SAM" id="MobiDB-lite"/>
    </source>
</evidence>
<gene>
    <name evidence="2" type="ORF">H5410_046518</name>
</gene>
<sequence>MFYEGPFGEVSRDRRYIRRSAQQRRPTVISNSSEFQQQRRPAAASSSKYVQENQSLQVISPRRRGEGSLKEQTRCFEIQDTQVFECEYIAKQIKKTSKYLNNVNTMET</sequence>
<evidence type="ECO:0000313" key="3">
    <source>
        <dbReference type="Proteomes" id="UP000824120"/>
    </source>
</evidence>
<comment type="caution">
    <text evidence="2">The sequence shown here is derived from an EMBL/GenBank/DDBJ whole genome shotgun (WGS) entry which is preliminary data.</text>
</comment>
<dbReference type="EMBL" id="JACXVP010000009">
    <property type="protein sequence ID" value="KAG5586084.1"/>
    <property type="molecule type" value="Genomic_DNA"/>
</dbReference>
<proteinExistence type="predicted"/>
<reference evidence="2 3" key="1">
    <citation type="submission" date="2020-09" db="EMBL/GenBank/DDBJ databases">
        <title>De no assembly of potato wild relative species, Solanum commersonii.</title>
        <authorList>
            <person name="Cho K."/>
        </authorList>
    </citation>
    <scope>NUCLEOTIDE SEQUENCE [LARGE SCALE GENOMIC DNA]</scope>
    <source>
        <strain evidence="2">LZ3.2</strain>
        <tissue evidence="2">Leaf</tissue>
    </source>
</reference>
<evidence type="ECO:0000313" key="2">
    <source>
        <dbReference type="EMBL" id="KAG5586084.1"/>
    </source>
</evidence>
<organism evidence="2 3">
    <name type="scientific">Solanum commersonii</name>
    <name type="common">Commerson's wild potato</name>
    <name type="synonym">Commerson's nightshade</name>
    <dbReference type="NCBI Taxonomy" id="4109"/>
    <lineage>
        <taxon>Eukaryota</taxon>
        <taxon>Viridiplantae</taxon>
        <taxon>Streptophyta</taxon>
        <taxon>Embryophyta</taxon>
        <taxon>Tracheophyta</taxon>
        <taxon>Spermatophyta</taxon>
        <taxon>Magnoliopsida</taxon>
        <taxon>eudicotyledons</taxon>
        <taxon>Gunneridae</taxon>
        <taxon>Pentapetalae</taxon>
        <taxon>asterids</taxon>
        <taxon>lamiids</taxon>
        <taxon>Solanales</taxon>
        <taxon>Solanaceae</taxon>
        <taxon>Solanoideae</taxon>
        <taxon>Solaneae</taxon>
        <taxon>Solanum</taxon>
    </lineage>
</organism>
<dbReference type="Proteomes" id="UP000824120">
    <property type="component" value="Chromosome 9"/>
</dbReference>
<feature type="region of interest" description="Disordered" evidence="1">
    <location>
        <begin position="14"/>
        <end position="71"/>
    </location>
</feature>
<feature type="compositionally biased region" description="Polar residues" evidence="1">
    <location>
        <begin position="28"/>
        <end position="58"/>
    </location>
</feature>
<dbReference type="AlphaFoldDB" id="A0A9J5XFR1"/>